<evidence type="ECO:0000313" key="4">
    <source>
        <dbReference type="Proteomes" id="UP001634394"/>
    </source>
</evidence>
<feature type="region of interest" description="Disordered" evidence="1">
    <location>
        <begin position="1"/>
        <end position="25"/>
    </location>
</feature>
<accession>A0ABD3X4W0</accession>
<dbReference type="InterPro" id="IPR053041">
    <property type="entry name" value="Transglut-like_Superfamily_Mod"/>
</dbReference>
<evidence type="ECO:0000256" key="1">
    <source>
        <dbReference type="SAM" id="MobiDB-lite"/>
    </source>
</evidence>
<evidence type="ECO:0000313" key="3">
    <source>
        <dbReference type="EMBL" id="KAL3880518.1"/>
    </source>
</evidence>
<feature type="compositionally biased region" description="Low complexity" evidence="1">
    <location>
        <begin position="1"/>
        <end position="15"/>
    </location>
</feature>
<dbReference type="PANTHER" id="PTHR47020:SF1">
    <property type="entry name" value="HILLARIN"/>
    <property type="match status" value="1"/>
</dbReference>
<keyword evidence="4" id="KW-1185">Reference proteome</keyword>
<dbReference type="AlphaFoldDB" id="A0ABD3X4W0"/>
<organism evidence="3 4">
    <name type="scientific">Sinanodonta woodiana</name>
    <name type="common">Chinese pond mussel</name>
    <name type="synonym">Anodonta woodiana</name>
    <dbReference type="NCBI Taxonomy" id="1069815"/>
    <lineage>
        <taxon>Eukaryota</taxon>
        <taxon>Metazoa</taxon>
        <taxon>Spiralia</taxon>
        <taxon>Lophotrochozoa</taxon>
        <taxon>Mollusca</taxon>
        <taxon>Bivalvia</taxon>
        <taxon>Autobranchia</taxon>
        <taxon>Heteroconchia</taxon>
        <taxon>Palaeoheterodonta</taxon>
        <taxon>Unionida</taxon>
        <taxon>Unionoidea</taxon>
        <taxon>Unionidae</taxon>
        <taxon>Unioninae</taxon>
        <taxon>Sinanodonta</taxon>
    </lineage>
</organism>
<sequence>MNSSRSPRSSKSPISFHGQTRRKEKEFWDTIKSHLTYKGYYDSFPTPKLLRQAQDEYRSIRISPPLDSNNKPLPYPTPCPKEELMDSLRMHELDKHSLEAQRVLAYEDLYKLVKYLVEPAETEVEKLRTIFRWIAAQDLKQWHDEISFNADSAAWYLARIRGKKANHNQLLQRMCNLANIYCVKVRGYVKGVDYGLGHELTECDSTWSAVLVDGSWRLMDVYWATCHRVHSGDTSWELIDDGTDSLSSLSSTPRSGSSKRSMSMTEYSYNDYYFLTDPEQFIYSHFPVDEKWQLLARTVSIEEAKQLALLKRNFFSLGLDIVSHARYLVECDSGEVQLSFTKSANSKINFKYELYIATETSADIVDTLNSSLDRYVFLENPSTEEVVNVKLRFPSVGKFKLKILAKEADEHSYYYTCTYIIDCLKAMENCQPLPPNERGEWGPGLDTEALGLNPVTHSRGEVEAEDGKAEVRFQMNQPVEFEHKLIRGENEELPNRVLHRIENKEAVFNVRVPQEGEYALNLYAREKGSTKDFPNVCNYLLKCEDEPDDKTPFPAVSSLGPTGAFREMGLENISEMPALMLAPATGEITLQFRVSKPAIFIPELLLQQDDKQFDFSEYMMWDILNDVATFYANIPRQGLYSLAIRAKSSLEQDTYVPIFNAVLDAIVPKKQCSPFPQQSVDWPSKCHVNEPLSGILPARELTSFSIEYPDAFEVVVTSGNGSKTLACAPNNTWNGEILTGNEDSVVTVAVRYHQSDDLRYILTYKVAGKDYIIEERRRQLERYREAVQRAERLKESGKLPFMFDWSRLESVDSGTEMEEEEPPNSKACQTVLTLLEADLTLTSAYLYYGE</sequence>
<proteinExistence type="predicted"/>
<feature type="domain" description="KY-like immunoglobulin-like" evidence="2">
    <location>
        <begin position="302"/>
        <end position="434"/>
    </location>
</feature>
<reference evidence="3 4" key="1">
    <citation type="submission" date="2024-11" db="EMBL/GenBank/DDBJ databases">
        <title>Chromosome-level genome assembly of the freshwater bivalve Anodonta woodiana.</title>
        <authorList>
            <person name="Chen X."/>
        </authorList>
    </citation>
    <scope>NUCLEOTIDE SEQUENCE [LARGE SCALE GENOMIC DNA]</scope>
    <source>
        <strain evidence="3">MN2024</strain>
        <tissue evidence="3">Gills</tissue>
    </source>
</reference>
<dbReference type="PANTHER" id="PTHR47020">
    <property type="entry name" value="HILLARIN"/>
    <property type="match status" value="1"/>
</dbReference>
<name>A0ABD3X4W0_SINWO</name>
<protein>
    <recommendedName>
        <fullName evidence="2">KY-like immunoglobulin-like domain-containing protein</fullName>
    </recommendedName>
</protein>
<gene>
    <name evidence="3" type="ORF">ACJMK2_032752</name>
</gene>
<dbReference type="Gene3D" id="3.10.620.30">
    <property type="match status" value="1"/>
</dbReference>
<feature type="domain" description="KY-like immunoglobulin-like" evidence="2">
    <location>
        <begin position="564"/>
        <end position="676"/>
    </location>
</feature>
<dbReference type="EMBL" id="JBJQND010000004">
    <property type="protein sequence ID" value="KAL3880518.1"/>
    <property type="molecule type" value="Genomic_DNA"/>
</dbReference>
<feature type="domain" description="KY-like immunoglobulin-like" evidence="2">
    <location>
        <begin position="450"/>
        <end position="554"/>
    </location>
</feature>
<dbReference type="Pfam" id="PF23265">
    <property type="entry name" value="Ig-like_KY"/>
    <property type="match status" value="3"/>
</dbReference>
<dbReference type="Proteomes" id="UP001634394">
    <property type="component" value="Unassembled WGS sequence"/>
</dbReference>
<evidence type="ECO:0000259" key="2">
    <source>
        <dbReference type="Pfam" id="PF23265"/>
    </source>
</evidence>
<dbReference type="InterPro" id="IPR056564">
    <property type="entry name" value="Ig-like_KY"/>
</dbReference>
<comment type="caution">
    <text evidence="3">The sequence shown here is derived from an EMBL/GenBank/DDBJ whole genome shotgun (WGS) entry which is preliminary data.</text>
</comment>